<name>A0AAE0H6D4_9PEZI</name>
<dbReference type="EMBL" id="JAUEPN010000012">
    <property type="protein sequence ID" value="KAK3290773.1"/>
    <property type="molecule type" value="Genomic_DNA"/>
</dbReference>
<gene>
    <name evidence="1" type="ORF">B0H64DRAFT_56144</name>
</gene>
<keyword evidence="2" id="KW-1185">Reference proteome</keyword>
<organism evidence="1 2">
    <name type="scientific">Chaetomium fimeti</name>
    <dbReference type="NCBI Taxonomy" id="1854472"/>
    <lineage>
        <taxon>Eukaryota</taxon>
        <taxon>Fungi</taxon>
        <taxon>Dikarya</taxon>
        <taxon>Ascomycota</taxon>
        <taxon>Pezizomycotina</taxon>
        <taxon>Sordariomycetes</taxon>
        <taxon>Sordariomycetidae</taxon>
        <taxon>Sordariales</taxon>
        <taxon>Chaetomiaceae</taxon>
        <taxon>Chaetomium</taxon>
    </lineage>
</organism>
<reference evidence="1" key="2">
    <citation type="submission" date="2023-06" db="EMBL/GenBank/DDBJ databases">
        <authorList>
            <consortium name="Lawrence Berkeley National Laboratory"/>
            <person name="Haridas S."/>
            <person name="Hensen N."/>
            <person name="Bonometti L."/>
            <person name="Westerberg I."/>
            <person name="Brannstrom I.O."/>
            <person name="Guillou S."/>
            <person name="Cros-Aarteil S."/>
            <person name="Calhoun S."/>
            <person name="Kuo A."/>
            <person name="Mondo S."/>
            <person name="Pangilinan J."/>
            <person name="Riley R."/>
            <person name="Labutti K."/>
            <person name="Andreopoulos B."/>
            <person name="Lipzen A."/>
            <person name="Chen C."/>
            <person name="Yanf M."/>
            <person name="Daum C."/>
            <person name="Ng V."/>
            <person name="Clum A."/>
            <person name="Steindorff A."/>
            <person name="Ohm R."/>
            <person name="Martin F."/>
            <person name="Silar P."/>
            <person name="Natvig D."/>
            <person name="Lalanne C."/>
            <person name="Gautier V."/>
            <person name="Ament-Velasquez S.L."/>
            <person name="Kruys A."/>
            <person name="Hutchinson M.I."/>
            <person name="Powell A.J."/>
            <person name="Barry K."/>
            <person name="Miller A.N."/>
            <person name="Grigoriev I.V."/>
            <person name="Debuchy R."/>
            <person name="Gladieux P."/>
            <person name="Thoren M.H."/>
            <person name="Johannesson H."/>
        </authorList>
    </citation>
    <scope>NUCLEOTIDE SEQUENCE</scope>
    <source>
        <strain evidence="1">CBS 168.71</strain>
    </source>
</reference>
<reference evidence="1" key="1">
    <citation type="journal article" date="2023" name="Mol. Phylogenet. Evol.">
        <title>Genome-scale phylogeny and comparative genomics of the fungal order Sordariales.</title>
        <authorList>
            <person name="Hensen N."/>
            <person name="Bonometti L."/>
            <person name="Westerberg I."/>
            <person name="Brannstrom I.O."/>
            <person name="Guillou S."/>
            <person name="Cros-Aarteil S."/>
            <person name="Calhoun S."/>
            <person name="Haridas S."/>
            <person name="Kuo A."/>
            <person name="Mondo S."/>
            <person name="Pangilinan J."/>
            <person name="Riley R."/>
            <person name="LaButti K."/>
            <person name="Andreopoulos B."/>
            <person name="Lipzen A."/>
            <person name="Chen C."/>
            <person name="Yan M."/>
            <person name="Daum C."/>
            <person name="Ng V."/>
            <person name="Clum A."/>
            <person name="Steindorff A."/>
            <person name="Ohm R.A."/>
            <person name="Martin F."/>
            <person name="Silar P."/>
            <person name="Natvig D.O."/>
            <person name="Lalanne C."/>
            <person name="Gautier V."/>
            <person name="Ament-Velasquez S.L."/>
            <person name="Kruys A."/>
            <person name="Hutchinson M.I."/>
            <person name="Powell A.J."/>
            <person name="Barry K."/>
            <person name="Miller A.N."/>
            <person name="Grigoriev I.V."/>
            <person name="Debuchy R."/>
            <person name="Gladieux P."/>
            <person name="Hiltunen Thoren M."/>
            <person name="Johannesson H."/>
        </authorList>
    </citation>
    <scope>NUCLEOTIDE SEQUENCE</scope>
    <source>
        <strain evidence="1">CBS 168.71</strain>
    </source>
</reference>
<accession>A0AAE0H6D4</accession>
<evidence type="ECO:0000313" key="2">
    <source>
        <dbReference type="Proteomes" id="UP001278766"/>
    </source>
</evidence>
<dbReference type="Proteomes" id="UP001278766">
    <property type="component" value="Unassembled WGS sequence"/>
</dbReference>
<sequence>MRVVNTAQSGPPSASHSLSNICRHKPLNNNQVLNCPRCGADIYELRPRREGPMDAVPDLPELSREGNEHDALEMAEQVDKLKQLICSPNKHITKSGAPYPRTLRPVNDSPDEILTRVVEKMQAAIRHAGQGSADALLRSKLKGKYAFCRPLRPEHILKSVGGILYDQEWTGNLTQGMIPDHTTLDNTNSTIYSTSNYAFEMMLLVDYGFPPCPVRSPWFWFRRVFLDIPWTQFEHFSRFLTAVACRWNEGHLPDPAAWEYIARKMGMFYLRGLEVWDVATLIYYYYTRREPVDSESAKRGWTGYTGVLQEMVNEVPKRGTDRLARKLSLDINLLIPKFVSDREKRELMLCKARRLVHEYHLSTISDARTQEKGGWLESVDSLFSSDAVAEKENES</sequence>
<dbReference type="RefSeq" id="XP_062654287.1">
    <property type="nucleotide sequence ID" value="XM_062808442.1"/>
</dbReference>
<proteinExistence type="predicted"/>
<comment type="caution">
    <text evidence="1">The sequence shown here is derived from an EMBL/GenBank/DDBJ whole genome shotgun (WGS) entry which is preliminary data.</text>
</comment>
<protein>
    <submittedName>
        <fullName evidence="1">Uncharacterized protein</fullName>
    </submittedName>
</protein>
<evidence type="ECO:0000313" key="1">
    <source>
        <dbReference type="EMBL" id="KAK3290773.1"/>
    </source>
</evidence>
<dbReference type="AlphaFoldDB" id="A0AAE0H6D4"/>
<dbReference type="GeneID" id="87845390"/>